<evidence type="ECO:0000256" key="2">
    <source>
        <dbReference type="ARBA" id="ARBA00022679"/>
    </source>
</evidence>
<dbReference type="SFLD" id="SFLDG01151">
    <property type="entry name" value="Main.2:_Nu-like"/>
    <property type="match status" value="1"/>
</dbReference>
<feature type="domain" description="GST N-terminal" evidence="3">
    <location>
        <begin position="1"/>
        <end position="80"/>
    </location>
</feature>
<dbReference type="Pfam" id="PF13409">
    <property type="entry name" value="GST_N_2"/>
    <property type="match status" value="1"/>
</dbReference>
<keyword evidence="6" id="KW-1185">Reference proteome</keyword>
<dbReference type="SUPFAM" id="SSF47616">
    <property type="entry name" value="GST C-terminal domain-like"/>
    <property type="match status" value="1"/>
</dbReference>
<dbReference type="RefSeq" id="WP_185800258.1">
    <property type="nucleotide sequence ID" value="NZ_JACJVJ010000001.1"/>
</dbReference>
<comment type="caution">
    <text evidence="5">The sequence shown here is derived from an EMBL/GenBank/DDBJ whole genome shotgun (WGS) entry which is preliminary data.</text>
</comment>
<dbReference type="SFLD" id="SFLDG00358">
    <property type="entry name" value="Main_(cytGST)"/>
    <property type="match status" value="1"/>
</dbReference>
<gene>
    <name evidence="5" type="ORF">H6P80_05235</name>
</gene>
<dbReference type="InterPro" id="IPR040079">
    <property type="entry name" value="Glutathione_S-Trfase"/>
</dbReference>
<keyword evidence="2 5" id="KW-0808">Transferase</keyword>
<dbReference type="Pfam" id="PF13410">
    <property type="entry name" value="GST_C_2"/>
    <property type="match status" value="1"/>
</dbReference>
<dbReference type="PANTHER" id="PTHR44051">
    <property type="entry name" value="GLUTATHIONE S-TRANSFERASE-RELATED"/>
    <property type="match status" value="1"/>
</dbReference>
<dbReference type="SFLD" id="SFLDS00019">
    <property type="entry name" value="Glutathione_Transferase_(cytos"/>
    <property type="match status" value="1"/>
</dbReference>
<sequence length="227" mass="25567">MVKFYLGGGPNPRKVALFLEEAGVPYEPIWVNTGEGEQHRPEFLALNPNAKIPVIVDGDRVVFDSNAILLYLAEKHEMFVPERSSPEWAEMISWLMFIASGLGPYSGQSVHFRHAAPEEQPYAITRYLFEARRHFDIVEDRLAGREWLVGDDYSIVDMALWGWAAFLSRILEEEDVERYPNVAALVERIGARPAAERAIAIGSRPGAGPPKVYANPHLFRYLATDKG</sequence>
<dbReference type="PROSITE" id="PS50405">
    <property type="entry name" value="GST_CTER"/>
    <property type="match status" value="1"/>
</dbReference>
<dbReference type="CDD" id="cd03048">
    <property type="entry name" value="GST_N_Ure2p_like"/>
    <property type="match status" value="1"/>
</dbReference>
<dbReference type="InterPro" id="IPR010987">
    <property type="entry name" value="Glutathione-S-Trfase_C-like"/>
</dbReference>
<dbReference type="SUPFAM" id="SSF52833">
    <property type="entry name" value="Thioredoxin-like"/>
    <property type="match status" value="1"/>
</dbReference>
<proteinExistence type="inferred from homology"/>
<dbReference type="InterPro" id="IPR004045">
    <property type="entry name" value="Glutathione_S-Trfase_N"/>
</dbReference>
<comment type="similarity">
    <text evidence="1">Belongs to the GST superfamily.</text>
</comment>
<dbReference type="FunFam" id="3.40.30.10:FF:000039">
    <property type="entry name" value="Glutathione S-transferase domain"/>
    <property type="match status" value="1"/>
</dbReference>
<feature type="domain" description="GST C-terminal" evidence="4">
    <location>
        <begin position="84"/>
        <end position="209"/>
    </location>
</feature>
<evidence type="ECO:0000259" key="3">
    <source>
        <dbReference type="PROSITE" id="PS50404"/>
    </source>
</evidence>
<evidence type="ECO:0000259" key="4">
    <source>
        <dbReference type="PROSITE" id="PS50405"/>
    </source>
</evidence>
<accession>A0A842HXF8</accession>
<evidence type="ECO:0000313" key="5">
    <source>
        <dbReference type="EMBL" id="MBC2777021.1"/>
    </source>
</evidence>
<organism evidence="5 6">
    <name type="scientific">Parasphingopyxis marina</name>
    <dbReference type="NCBI Taxonomy" id="2761622"/>
    <lineage>
        <taxon>Bacteria</taxon>
        <taxon>Pseudomonadati</taxon>
        <taxon>Pseudomonadota</taxon>
        <taxon>Alphaproteobacteria</taxon>
        <taxon>Sphingomonadales</taxon>
        <taxon>Sphingomonadaceae</taxon>
        <taxon>Parasphingopyxis</taxon>
    </lineage>
</organism>
<evidence type="ECO:0000313" key="6">
    <source>
        <dbReference type="Proteomes" id="UP000564378"/>
    </source>
</evidence>
<protein>
    <submittedName>
        <fullName evidence="5">Glutathione S-transferase N-terminal domain-containing protein</fullName>
    </submittedName>
</protein>
<reference evidence="5 6" key="1">
    <citation type="submission" date="2020-08" db="EMBL/GenBank/DDBJ databases">
        <title>Draft genome sequence of Parasphingopyxis sp. GrpM-11.</title>
        <authorList>
            <person name="Oh J."/>
            <person name="Roh D.-H."/>
        </authorList>
    </citation>
    <scope>NUCLEOTIDE SEQUENCE [LARGE SCALE GENOMIC DNA]</scope>
    <source>
        <strain evidence="5 6">GrpM-11</strain>
    </source>
</reference>
<dbReference type="GO" id="GO:0016740">
    <property type="term" value="F:transferase activity"/>
    <property type="evidence" value="ECO:0007669"/>
    <property type="project" value="UniProtKB-KW"/>
</dbReference>
<evidence type="ECO:0000256" key="1">
    <source>
        <dbReference type="ARBA" id="ARBA00007409"/>
    </source>
</evidence>
<dbReference type="SFLD" id="SFLDG01150">
    <property type="entry name" value="Main.1:_Beta-like"/>
    <property type="match status" value="1"/>
</dbReference>
<name>A0A842HXF8_9SPHN</name>
<dbReference type="PROSITE" id="PS50404">
    <property type="entry name" value="GST_NTER"/>
    <property type="match status" value="1"/>
</dbReference>
<dbReference type="AlphaFoldDB" id="A0A842HXF8"/>
<dbReference type="Gene3D" id="1.20.1050.10">
    <property type="match status" value="1"/>
</dbReference>
<dbReference type="PANTHER" id="PTHR44051:SF19">
    <property type="entry name" value="DISULFIDE-BOND OXIDOREDUCTASE YFCG"/>
    <property type="match status" value="1"/>
</dbReference>
<dbReference type="Proteomes" id="UP000564378">
    <property type="component" value="Unassembled WGS sequence"/>
</dbReference>
<dbReference type="InterPro" id="IPR036249">
    <property type="entry name" value="Thioredoxin-like_sf"/>
</dbReference>
<dbReference type="Gene3D" id="3.40.30.10">
    <property type="entry name" value="Glutaredoxin"/>
    <property type="match status" value="1"/>
</dbReference>
<dbReference type="EMBL" id="JACJVJ010000001">
    <property type="protein sequence ID" value="MBC2777021.1"/>
    <property type="molecule type" value="Genomic_DNA"/>
</dbReference>
<dbReference type="InterPro" id="IPR036282">
    <property type="entry name" value="Glutathione-S-Trfase_C_sf"/>
</dbReference>